<gene>
    <name evidence="2" type="ORF">GRI40_13095</name>
</gene>
<keyword evidence="3" id="KW-1185">Reference proteome</keyword>
<comment type="caution">
    <text evidence="2">The sequence shown here is derived from an EMBL/GenBank/DDBJ whole genome shotgun (WGS) entry which is preliminary data.</text>
</comment>
<accession>A0A6I4TF04</accession>
<dbReference type="Pfam" id="PF11666">
    <property type="entry name" value="DUF2933"/>
    <property type="match status" value="1"/>
</dbReference>
<dbReference type="EMBL" id="WTZA01000002">
    <property type="protein sequence ID" value="MXO76149.1"/>
    <property type="molecule type" value="Genomic_DNA"/>
</dbReference>
<evidence type="ECO:0000313" key="3">
    <source>
        <dbReference type="Proteomes" id="UP000439522"/>
    </source>
</evidence>
<protein>
    <submittedName>
        <fullName evidence="2">DUF2933 domain-containing protein</fullName>
    </submittedName>
</protein>
<dbReference type="Proteomes" id="UP000439522">
    <property type="component" value="Unassembled WGS sequence"/>
</dbReference>
<evidence type="ECO:0000313" key="2">
    <source>
        <dbReference type="EMBL" id="MXO76149.1"/>
    </source>
</evidence>
<keyword evidence="1" id="KW-1133">Transmembrane helix</keyword>
<dbReference type="InterPro" id="IPR021682">
    <property type="entry name" value="DUF2933"/>
</dbReference>
<keyword evidence="1" id="KW-0472">Membrane</keyword>
<feature type="transmembrane region" description="Helical" evidence="1">
    <location>
        <begin position="25"/>
        <end position="44"/>
    </location>
</feature>
<name>A0A6I4TF04_9SPHN</name>
<sequence length="75" mass="8551">MVSTYGDLRRLVESTAVGRRVTRPAILRTVVITVVLLAIVYLLTRHADHALQYLPVLVILACPLMHIFMHRGHRH</sequence>
<keyword evidence="1" id="KW-0812">Transmembrane</keyword>
<feature type="transmembrane region" description="Helical" evidence="1">
    <location>
        <begin position="50"/>
        <end position="69"/>
    </location>
</feature>
<dbReference type="OrthoDB" id="5298481at2"/>
<reference evidence="2 3" key="1">
    <citation type="submission" date="2019-12" db="EMBL/GenBank/DDBJ databases">
        <title>Genomic-based taxomic classification of the family Erythrobacteraceae.</title>
        <authorList>
            <person name="Xu L."/>
        </authorList>
    </citation>
    <scope>NUCLEOTIDE SEQUENCE [LARGE SCALE GENOMIC DNA]</scope>
    <source>
        <strain evidence="2 3">100921-2</strain>
    </source>
</reference>
<organism evidence="2 3">
    <name type="scientific">Tsuneonella aeria</name>
    <dbReference type="NCBI Taxonomy" id="1837929"/>
    <lineage>
        <taxon>Bacteria</taxon>
        <taxon>Pseudomonadati</taxon>
        <taxon>Pseudomonadota</taxon>
        <taxon>Alphaproteobacteria</taxon>
        <taxon>Sphingomonadales</taxon>
        <taxon>Erythrobacteraceae</taxon>
        <taxon>Tsuneonella</taxon>
    </lineage>
</organism>
<evidence type="ECO:0000256" key="1">
    <source>
        <dbReference type="SAM" id="Phobius"/>
    </source>
</evidence>
<proteinExistence type="predicted"/>
<dbReference type="AlphaFoldDB" id="A0A6I4TF04"/>